<feature type="domain" description="Tyrosine-protein kinase G-rich" evidence="3">
    <location>
        <begin position="443"/>
        <end position="521"/>
    </location>
</feature>
<keyword evidence="1" id="KW-0175">Coiled coil</keyword>
<dbReference type="Proteomes" id="UP000463337">
    <property type="component" value="Unassembled WGS sequence"/>
</dbReference>
<feature type="coiled-coil region" evidence="1">
    <location>
        <begin position="276"/>
        <end position="333"/>
    </location>
</feature>
<evidence type="ECO:0000256" key="2">
    <source>
        <dbReference type="SAM" id="Phobius"/>
    </source>
</evidence>
<dbReference type="PANTHER" id="PTHR32309">
    <property type="entry name" value="TYROSINE-PROTEIN KINASE"/>
    <property type="match status" value="1"/>
</dbReference>
<keyword evidence="4" id="KW-0808">Transferase</keyword>
<protein>
    <submittedName>
        <fullName evidence="4">Tyrosine protein kinase</fullName>
    </submittedName>
</protein>
<dbReference type="AlphaFoldDB" id="A0A3R6JDG5"/>
<organism evidence="4 5">
    <name type="scientific">Parabacteroides distasonis</name>
    <dbReference type="NCBI Taxonomy" id="823"/>
    <lineage>
        <taxon>Bacteria</taxon>
        <taxon>Pseudomonadati</taxon>
        <taxon>Bacteroidota</taxon>
        <taxon>Bacteroidia</taxon>
        <taxon>Bacteroidales</taxon>
        <taxon>Tannerellaceae</taxon>
        <taxon>Parabacteroides</taxon>
    </lineage>
</organism>
<sequence>MDSTNIGNETISLKSILIGYLRHWRLFLGTFVISLIPAVLYLIYYPTTYEVMARFKVQDDTSMSSGNMSLGDAAGLMKSFGLNGGGSAGIVIDDELAVLKSHTLWYEVVSKLGLNAEYVEPLTWKYKQYVNTPFLMVADSSTLKSQEETIEFYVREDREGKIKIEGKTKSQKRSYEFSSLPAIVEFGDNRFVLSYGTNHKLGESMKLYITMRPAGFVGDDFAQDIEIETYSDNSNVIECTLREYEKKRGIDVLNALMFEYNNRADSINNKEARATIQFLDERINKVISDLANAERSIEIYKKNNQMTDLTADVQFYVDQMKEIQTKIVEMEAQGHAIRFMEDFVQNPANKYNLVPVLMNVQEGEKGGSITTYNELLVNRQRMLQNSKEDNPLFTVMDKQLDQMRKSVALTIKNAQESLNLTLKDLKSKEKAILDKMGNVPTQEREFMNYKRDQEIAQGVYLILLQKREEALLKLNKSMNRALIVDEAFVKSTPVAPRKLYAALAVFLLTIVVPVVYLFCKEQLIELKREYDKIRKQAGVI</sequence>
<keyword evidence="4" id="KW-0418">Kinase</keyword>
<feature type="transmembrane region" description="Helical" evidence="2">
    <location>
        <begin position="499"/>
        <end position="519"/>
    </location>
</feature>
<evidence type="ECO:0000259" key="3">
    <source>
        <dbReference type="Pfam" id="PF13807"/>
    </source>
</evidence>
<dbReference type="PANTHER" id="PTHR32309:SF13">
    <property type="entry name" value="FERRIC ENTEROBACTIN TRANSPORT PROTEIN FEPE"/>
    <property type="match status" value="1"/>
</dbReference>
<reference evidence="4 5" key="1">
    <citation type="journal article" date="2019" name="Nat. Med.">
        <title>A library of human gut bacterial isolates paired with longitudinal multiomics data enables mechanistic microbiome research.</title>
        <authorList>
            <person name="Poyet M."/>
            <person name="Groussin M."/>
            <person name="Gibbons S.M."/>
            <person name="Avila-Pacheco J."/>
            <person name="Jiang X."/>
            <person name="Kearney S.M."/>
            <person name="Perrotta A.R."/>
            <person name="Berdy B."/>
            <person name="Zhao S."/>
            <person name="Lieberman T.D."/>
            <person name="Swanson P.K."/>
            <person name="Smith M."/>
            <person name="Roesemann S."/>
            <person name="Alexander J.E."/>
            <person name="Rich S.A."/>
            <person name="Livny J."/>
            <person name="Vlamakis H."/>
            <person name="Clish C."/>
            <person name="Bullock K."/>
            <person name="Deik A."/>
            <person name="Scott J."/>
            <person name="Pierce K.A."/>
            <person name="Xavier R.J."/>
            <person name="Alm E.J."/>
        </authorList>
    </citation>
    <scope>NUCLEOTIDE SEQUENCE [LARGE SCALE GENOMIC DNA]</scope>
    <source>
        <strain evidence="4 5">BIOML-A41</strain>
    </source>
</reference>
<proteinExistence type="predicted"/>
<dbReference type="GO" id="GO:0004713">
    <property type="term" value="F:protein tyrosine kinase activity"/>
    <property type="evidence" value="ECO:0007669"/>
    <property type="project" value="TreeGrafter"/>
</dbReference>
<feature type="transmembrane region" description="Helical" evidence="2">
    <location>
        <begin position="24"/>
        <end position="44"/>
    </location>
</feature>
<evidence type="ECO:0000313" key="4">
    <source>
        <dbReference type="EMBL" id="MRY57862.1"/>
    </source>
</evidence>
<dbReference type="RefSeq" id="WP_121960862.1">
    <property type="nucleotide sequence ID" value="NZ_AP019729.1"/>
</dbReference>
<keyword evidence="2" id="KW-1133">Transmembrane helix</keyword>
<dbReference type="EMBL" id="WKLT01000006">
    <property type="protein sequence ID" value="MRY57862.1"/>
    <property type="molecule type" value="Genomic_DNA"/>
</dbReference>
<accession>A0A3R6JDG5</accession>
<keyword evidence="2" id="KW-0812">Transmembrane</keyword>
<dbReference type="GO" id="GO:0005886">
    <property type="term" value="C:plasma membrane"/>
    <property type="evidence" value="ECO:0007669"/>
    <property type="project" value="TreeGrafter"/>
</dbReference>
<keyword evidence="2" id="KW-0472">Membrane</keyword>
<evidence type="ECO:0000256" key="1">
    <source>
        <dbReference type="SAM" id="Coils"/>
    </source>
</evidence>
<dbReference type="Pfam" id="PF13807">
    <property type="entry name" value="GNVR"/>
    <property type="match status" value="1"/>
</dbReference>
<dbReference type="InterPro" id="IPR032807">
    <property type="entry name" value="GNVR"/>
</dbReference>
<evidence type="ECO:0000313" key="5">
    <source>
        <dbReference type="Proteomes" id="UP000463337"/>
    </source>
</evidence>
<gene>
    <name evidence="4" type="ORF">GKD59_08050</name>
</gene>
<dbReference type="InterPro" id="IPR050445">
    <property type="entry name" value="Bact_polysacc_biosynth/exp"/>
</dbReference>
<comment type="caution">
    <text evidence="4">The sequence shown here is derived from an EMBL/GenBank/DDBJ whole genome shotgun (WGS) entry which is preliminary data.</text>
</comment>
<name>A0A3R6JDG5_PARDI</name>